<dbReference type="InterPro" id="IPR036188">
    <property type="entry name" value="FAD/NAD-bd_sf"/>
</dbReference>
<comment type="similarity">
    <text evidence="1">Belongs to the FAD-dependent oxidoreductase family.</text>
</comment>
<keyword evidence="7" id="KW-1185">Reference proteome</keyword>
<dbReference type="Gene3D" id="3.50.50.100">
    <property type="match status" value="1"/>
</dbReference>
<dbReference type="PRINTS" id="PR00411">
    <property type="entry name" value="PNDRDTASEI"/>
</dbReference>
<dbReference type="GO" id="GO:0005737">
    <property type="term" value="C:cytoplasm"/>
    <property type="evidence" value="ECO:0007669"/>
    <property type="project" value="TreeGrafter"/>
</dbReference>
<name>A0A9W6T058_CANBO</name>
<dbReference type="EMBL" id="BSXN01000949">
    <property type="protein sequence ID" value="GME70755.1"/>
    <property type="molecule type" value="Genomic_DNA"/>
</dbReference>
<evidence type="ECO:0000313" key="7">
    <source>
        <dbReference type="Proteomes" id="UP001165120"/>
    </source>
</evidence>
<feature type="domain" description="FAD/NAD(P)-binding" evidence="5">
    <location>
        <begin position="20"/>
        <end position="381"/>
    </location>
</feature>
<dbReference type="AlphaFoldDB" id="A0A9W6T058"/>
<evidence type="ECO:0000259" key="5">
    <source>
        <dbReference type="Pfam" id="PF07992"/>
    </source>
</evidence>
<accession>A0A9W6T058</accession>
<organism evidence="6 7">
    <name type="scientific">Candida boidinii</name>
    <name type="common">Yeast</name>
    <dbReference type="NCBI Taxonomy" id="5477"/>
    <lineage>
        <taxon>Eukaryota</taxon>
        <taxon>Fungi</taxon>
        <taxon>Dikarya</taxon>
        <taxon>Ascomycota</taxon>
        <taxon>Saccharomycotina</taxon>
        <taxon>Pichiomycetes</taxon>
        <taxon>Pichiales</taxon>
        <taxon>Pichiaceae</taxon>
        <taxon>Ogataea</taxon>
        <taxon>Ogataea/Candida clade</taxon>
    </lineage>
</organism>
<evidence type="ECO:0000313" key="6">
    <source>
        <dbReference type="EMBL" id="GME70755.1"/>
    </source>
</evidence>
<reference evidence="6" key="1">
    <citation type="submission" date="2023-04" db="EMBL/GenBank/DDBJ databases">
        <title>Candida boidinii NBRC 10035.</title>
        <authorList>
            <person name="Ichikawa N."/>
            <person name="Sato H."/>
            <person name="Tonouchi N."/>
        </authorList>
    </citation>
    <scope>NUCLEOTIDE SEQUENCE</scope>
    <source>
        <strain evidence="6">NBRC 10035</strain>
    </source>
</reference>
<comment type="caution">
    <text evidence="6">The sequence shown here is derived from an EMBL/GenBank/DDBJ whole genome shotgun (WGS) entry which is preliminary data.</text>
</comment>
<dbReference type="InterPro" id="IPR023753">
    <property type="entry name" value="FAD/NAD-binding_dom"/>
</dbReference>
<evidence type="ECO:0000256" key="2">
    <source>
        <dbReference type="ARBA" id="ARBA00022630"/>
    </source>
</evidence>
<gene>
    <name evidence="6" type="ORF">Cboi02_000294600</name>
</gene>
<keyword evidence="2" id="KW-0285">Flavoprotein</keyword>
<evidence type="ECO:0000256" key="1">
    <source>
        <dbReference type="ARBA" id="ARBA00006442"/>
    </source>
</evidence>
<evidence type="ECO:0000256" key="4">
    <source>
        <dbReference type="ARBA" id="ARBA00023002"/>
    </source>
</evidence>
<keyword evidence="3" id="KW-0274">FAD</keyword>
<dbReference type="GO" id="GO:0004174">
    <property type="term" value="F:electron-transferring-flavoprotein dehydrogenase activity"/>
    <property type="evidence" value="ECO:0007669"/>
    <property type="project" value="TreeGrafter"/>
</dbReference>
<keyword evidence="4" id="KW-0560">Oxidoreductase</keyword>
<dbReference type="GO" id="GO:0050660">
    <property type="term" value="F:flavin adenine dinucleotide binding"/>
    <property type="evidence" value="ECO:0007669"/>
    <property type="project" value="TreeGrafter"/>
</dbReference>
<proteinExistence type="inferred from homology"/>
<protein>
    <submittedName>
        <fullName evidence="6">Unnamed protein product</fullName>
    </submittedName>
</protein>
<dbReference type="SUPFAM" id="SSF51905">
    <property type="entry name" value="FAD/NAD(P)-binding domain"/>
    <property type="match status" value="2"/>
</dbReference>
<dbReference type="PRINTS" id="PR00368">
    <property type="entry name" value="FADPNR"/>
</dbReference>
<dbReference type="Proteomes" id="UP001165120">
    <property type="component" value="Unassembled WGS sequence"/>
</dbReference>
<dbReference type="PANTHER" id="PTHR43735:SF3">
    <property type="entry name" value="FERROPTOSIS SUPPRESSOR PROTEIN 1"/>
    <property type="match status" value="1"/>
</dbReference>
<dbReference type="PANTHER" id="PTHR43735">
    <property type="entry name" value="APOPTOSIS-INDUCING FACTOR 1"/>
    <property type="match status" value="1"/>
</dbReference>
<sequence length="467" mass="52744">MTVIQSVEGNNNNKAKKMIRVLVAGSSYGGLSVVKRFLKLAENINFKNNKIKITLVDPKPGFINVMAIPQTMIDLKSAKNSYTNIENYNLKFDSVRLLKNNSNSTIKTSIECDKQIGLLREDIGNNNSIKLEFIQGYIKDFSPNKNQAIISKDIVKKFNLHTGLAPPASSSDENNIPIEEEIIDYDYCVLATGRSRSWPYDPIGETQKNFIKEMETCKSKIENSNIISIIGGGALGIELAGELKQTYPEKQIQLIHPHALLPPESLISDNFKEKVIYYLTEKLGVKLFLNTRIFKEDSNSSLITTNNETIKSDLNLWCNKHLNYVSYLKPDYIVNKDEVNVNNHLQLKDSNTGEIMENVYACGDLTSFPIIKKAGYAYRQGEVAATNIFRQITAQLQLDNDGHEVGQQPLEVFKYDESPVNSMVMMLSTHYAVSCHSLDHIDENDPAVLGYYHDYRTENIKYCLGLE</sequence>
<dbReference type="Pfam" id="PF07992">
    <property type="entry name" value="Pyr_redox_2"/>
    <property type="match status" value="1"/>
</dbReference>
<evidence type="ECO:0000256" key="3">
    <source>
        <dbReference type="ARBA" id="ARBA00022827"/>
    </source>
</evidence>